<reference evidence="3" key="1">
    <citation type="submission" date="2016-02" db="EMBL/GenBank/DDBJ databases">
        <title>WGS assembly of Manihot esculenta.</title>
        <authorList>
            <person name="Bredeson J.V."/>
            <person name="Prochnik S.E."/>
            <person name="Lyons J.B."/>
            <person name="Schmutz J."/>
            <person name="Grimwood J."/>
            <person name="Vrebalov J."/>
            <person name="Bart R.S."/>
            <person name="Amuge T."/>
            <person name="Ferguson M.E."/>
            <person name="Green R."/>
            <person name="Putnam N."/>
            <person name="Stites J."/>
            <person name="Rounsley S."/>
            <person name="Rokhsar D.S."/>
        </authorList>
    </citation>
    <scope>NUCLEOTIDE SEQUENCE [LARGE SCALE GENOMIC DNA]</scope>
    <source>
        <tissue evidence="3">Leaf</tissue>
    </source>
</reference>
<dbReference type="InterPro" id="IPR011009">
    <property type="entry name" value="Kinase-like_dom_sf"/>
</dbReference>
<proteinExistence type="predicted"/>
<dbReference type="GO" id="GO:0005524">
    <property type="term" value="F:ATP binding"/>
    <property type="evidence" value="ECO:0007669"/>
    <property type="project" value="UniProtKB-UniRule"/>
</dbReference>
<dbReference type="Gene3D" id="1.10.510.10">
    <property type="entry name" value="Transferase(Phosphotransferase) domain 1"/>
    <property type="match status" value="1"/>
</dbReference>
<evidence type="ECO:0000259" key="2">
    <source>
        <dbReference type="PROSITE" id="PS50011"/>
    </source>
</evidence>
<protein>
    <recommendedName>
        <fullName evidence="2">Protein kinase domain-containing protein</fullName>
    </recommendedName>
</protein>
<dbReference type="PANTHER" id="PTHR48011">
    <property type="entry name" value="CCR4-NOT TRANSCRIPTIONAL COMPLEX SUBUNIT CAF120-RELATED"/>
    <property type="match status" value="1"/>
</dbReference>
<dbReference type="Pfam" id="PF00069">
    <property type="entry name" value="Pkinase"/>
    <property type="match status" value="1"/>
</dbReference>
<keyword evidence="1" id="KW-0067">ATP-binding</keyword>
<dbReference type="SUPFAM" id="SSF56112">
    <property type="entry name" value="Protein kinase-like (PK-like)"/>
    <property type="match status" value="1"/>
</dbReference>
<dbReference type="InterPro" id="IPR000719">
    <property type="entry name" value="Prot_kinase_dom"/>
</dbReference>
<feature type="domain" description="Protein kinase" evidence="2">
    <location>
        <begin position="41"/>
        <end position="171"/>
    </location>
</feature>
<organism evidence="3">
    <name type="scientific">Manihot esculenta</name>
    <name type="common">Cassava</name>
    <name type="synonym">Jatropha manihot</name>
    <dbReference type="NCBI Taxonomy" id="3983"/>
    <lineage>
        <taxon>Eukaryota</taxon>
        <taxon>Viridiplantae</taxon>
        <taxon>Streptophyta</taxon>
        <taxon>Embryophyta</taxon>
        <taxon>Tracheophyta</taxon>
        <taxon>Spermatophyta</taxon>
        <taxon>Magnoliopsida</taxon>
        <taxon>eudicotyledons</taxon>
        <taxon>Gunneridae</taxon>
        <taxon>Pentapetalae</taxon>
        <taxon>rosids</taxon>
        <taxon>fabids</taxon>
        <taxon>Malpighiales</taxon>
        <taxon>Euphorbiaceae</taxon>
        <taxon>Crotonoideae</taxon>
        <taxon>Manihoteae</taxon>
        <taxon>Manihot</taxon>
    </lineage>
</organism>
<dbReference type="PROSITE" id="PS00107">
    <property type="entry name" value="PROTEIN_KINASE_ATP"/>
    <property type="match status" value="1"/>
</dbReference>
<accession>A0A2C9WM23</accession>
<dbReference type="GO" id="GO:0007165">
    <property type="term" value="P:signal transduction"/>
    <property type="evidence" value="ECO:0000318"/>
    <property type="project" value="GO_Central"/>
</dbReference>
<gene>
    <name evidence="3" type="ORF">MANES_01G184400</name>
</gene>
<dbReference type="InterPro" id="IPR017441">
    <property type="entry name" value="Protein_kinase_ATP_BS"/>
</dbReference>
<evidence type="ECO:0000313" key="3">
    <source>
        <dbReference type="EMBL" id="OAY61380.1"/>
    </source>
</evidence>
<feature type="binding site" evidence="1">
    <location>
        <position position="77"/>
    </location>
    <ligand>
        <name>ATP</name>
        <dbReference type="ChEBI" id="CHEBI:30616"/>
    </ligand>
</feature>
<sequence>MSVVPVVAIFSSSAAAPRRPKHDSNWYSMIKRPKASHGVSWIRICLLGEGGFGSVFFAKTRSTIDQETQFPSKMAVKSAVMDQLSSLKHEKRVLCHLGPSPCVHILLLEYCCGLSLGRQIKLSGFGLAESDIKYYSRDIFRGLKHIHCGGYIHCDIKPDNILPVPGSGERK</sequence>
<keyword evidence="1" id="KW-0547">Nucleotide-binding</keyword>
<dbReference type="PANTHER" id="PTHR48011:SF55">
    <property type="entry name" value="PROTEIN KINASE DOMAIN-CONTAINING PROTEIN"/>
    <property type="match status" value="1"/>
</dbReference>
<dbReference type="PROSITE" id="PS50011">
    <property type="entry name" value="PROTEIN_KINASE_DOM"/>
    <property type="match status" value="1"/>
</dbReference>
<dbReference type="InterPro" id="IPR052751">
    <property type="entry name" value="Plant_MAPKKK"/>
</dbReference>
<dbReference type="GO" id="GO:0004672">
    <property type="term" value="F:protein kinase activity"/>
    <property type="evidence" value="ECO:0000318"/>
    <property type="project" value="GO_Central"/>
</dbReference>
<dbReference type="AlphaFoldDB" id="A0A2C9WM23"/>
<dbReference type="EMBL" id="CM004387">
    <property type="protein sequence ID" value="OAY61380.1"/>
    <property type="molecule type" value="Genomic_DNA"/>
</dbReference>
<evidence type="ECO:0000256" key="1">
    <source>
        <dbReference type="PROSITE-ProRule" id="PRU10141"/>
    </source>
</evidence>
<dbReference type="STRING" id="3983.A0A2C9WM23"/>
<name>A0A2C9WM23_MANES</name>